<feature type="compositionally biased region" description="Low complexity" evidence="7">
    <location>
        <begin position="441"/>
        <end position="454"/>
    </location>
</feature>
<dbReference type="SUPFAM" id="SSF103657">
    <property type="entry name" value="BAR/IMD domain-like"/>
    <property type="match status" value="1"/>
</dbReference>
<dbReference type="Gene3D" id="3.30.60.20">
    <property type="match status" value="1"/>
</dbReference>
<keyword evidence="4" id="KW-0862">Zinc</keyword>
<dbReference type="InterPro" id="IPR001060">
    <property type="entry name" value="FCH_dom"/>
</dbReference>
<dbReference type="GeneTree" id="ENSGT00950000183110"/>
<feature type="domain" description="Rho-GAP" evidence="9">
    <location>
        <begin position="576"/>
        <end position="783"/>
    </location>
</feature>
<dbReference type="InterPro" id="IPR027267">
    <property type="entry name" value="AH/BAR_dom_sf"/>
</dbReference>
<feature type="compositionally biased region" description="Basic residues" evidence="7">
    <location>
        <begin position="388"/>
        <end position="398"/>
    </location>
</feature>
<keyword evidence="1" id="KW-0343">GTPase activation</keyword>
<dbReference type="Gene3D" id="1.20.1270.60">
    <property type="entry name" value="Arfaptin homology (AH) domain/BAR domain"/>
    <property type="match status" value="1"/>
</dbReference>
<evidence type="ECO:0000256" key="6">
    <source>
        <dbReference type="PROSITE-ProRule" id="PRU01077"/>
    </source>
</evidence>
<dbReference type="PANTHER" id="PTHR15228:SF16">
    <property type="entry name" value="GEM-INTERACTING PROTEIN"/>
    <property type="match status" value="1"/>
</dbReference>
<dbReference type="GO" id="GO:0007264">
    <property type="term" value="P:small GTPase-mediated signal transduction"/>
    <property type="evidence" value="ECO:0007669"/>
    <property type="project" value="Ensembl"/>
</dbReference>
<proteinExistence type="predicted"/>
<dbReference type="InterPro" id="IPR002219">
    <property type="entry name" value="PKC_DAG/PE"/>
</dbReference>
<dbReference type="SUPFAM" id="SSF48350">
    <property type="entry name" value="GTPase activation domain, GAP"/>
    <property type="match status" value="1"/>
</dbReference>
<feature type="region of interest" description="Disordered" evidence="7">
    <location>
        <begin position="47"/>
        <end position="70"/>
    </location>
</feature>
<evidence type="ECO:0000256" key="7">
    <source>
        <dbReference type="SAM" id="MobiDB-lite"/>
    </source>
</evidence>
<feature type="compositionally biased region" description="Acidic residues" evidence="7">
    <location>
        <begin position="848"/>
        <end position="860"/>
    </location>
</feature>
<reference evidence="11" key="1">
    <citation type="submission" date="2025-08" db="UniProtKB">
        <authorList>
            <consortium name="Ensembl"/>
        </authorList>
    </citation>
    <scope>IDENTIFICATION</scope>
</reference>
<feature type="region of interest" description="Disordered" evidence="7">
    <location>
        <begin position="792"/>
        <end position="811"/>
    </location>
</feature>
<dbReference type="PANTHER" id="PTHR15228">
    <property type="entry name" value="SPERMATHECAL PHYSIOLOGY VARIANT"/>
    <property type="match status" value="1"/>
</dbReference>
<evidence type="ECO:0000259" key="10">
    <source>
        <dbReference type="PROSITE" id="PS51741"/>
    </source>
</evidence>
<organism evidence="11 12">
    <name type="scientific">Sphenodon punctatus</name>
    <name type="common">Tuatara</name>
    <name type="synonym">Hatteria punctata</name>
    <dbReference type="NCBI Taxonomy" id="8508"/>
    <lineage>
        <taxon>Eukaryota</taxon>
        <taxon>Metazoa</taxon>
        <taxon>Chordata</taxon>
        <taxon>Craniata</taxon>
        <taxon>Vertebrata</taxon>
        <taxon>Euteleostomi</taxon>
        <taxon>Lepidosauria</taxon>
        <taxon>Sphenodontia</taxon>
        <taxon>Sphenodontidae</taxon>
        <taxon>Sphenodon</taxon>
    </lineage>
</organism>
<evidence type="ECO:0000256" key="2">
    <source>
        <dbReference type="ARBA" id="ARBA00022723"/>
    </source>
</evidence>
<dbReference type="GO" id="GO:0008270">
    <property type="term" value="F:zinc ion binding"/>
    <property type="evidence" value="ECO:0007669"/>
    <property type="project" value="UniProtKB-KW"/>
</dbReference>
<dbReference type="SMART" id="SM00324">
    <property type="entry name" value="RhoGAP"/>
    <property type="match status" value="1"/>
</dbReference>
<dbReference type="PROSITE" id="PS50238">
    <property type="entry name" value="RHOGAP"/>
    <property type="match status" value="1"/>
</dbReference>
<feature type="region of interest" description="Disordered" evidence="7">
    <location>
        <begin position="897"/>
        <end position="958"/>
    </location>
</feature>
<keyword evidence="3" id="KW-0863">Zinc-finger</keyword>
<feature type="region of interest" description="Disordered" evidence="7">
    <location>
        <begin position="825"/>
        <end position="873"/>
    </location>
</feature>
<dbReference type="InterPro" id="IPR054713">
    <property type="entry name" value="GMIP/FCHO2-like_FCH"/>
</dbReference>
<keyword evidence="5 6" id="KW-0175">Coiled coil</keyword>
<dbReference type="GO" id="GO:0005886">
    <property type="term" value="C:plasma membrane"/>
    <property type="evidence" value="ECO:0007669"/>
    <property type="project" value="Ensembl"/>
</dbReference>
<feature type="region of interest" description="Disordered" evidence="7">
    <location>
        <begin position="242"/>
        <end position="280"/>
    </location>
</feature>
<dbReference type="InterPro" id="IPR031160">
    <property type="entry name" value="F_BAR_dom"/>
</dbReference>
<evidence type="ECO:0000259" key="8">
    <source>
        <dbReference type="PROSITE" id="PS50081"/>
    </source>
</evidence>
<dbReference type="Pfam" id="PF22699">
    <property type="entry name" value="GMIP-like_FCH"/>
    <property type="match status" value="1"/>
</dbReference>
<feature type="compositionally biased region" description="Polar residues" evidence="7">
    <location>
        <begin position="419"/>
        <end position="440"/>
    </location>
</feature>
<protein>
    <submittedName>
        <fullName evidence="11">GEM interacting protein</fullName>
    </submittedName>
</protein>
<dbReference type="InterPro" id="IPR000198">
    <property type="entry name" value="RhoGAP_dom"/>
</dbReference>
<feature type="region of interest" description="Disordered" evidence="7">
    <location>
        <begin position="377"/>
        <end position="484"/>
    </location>
</feature>
<evidence type="ECO:0000256" key="1">
    <source>
        <dbReference type="ARBA" id="ARBA00022468"/>
    </source>
</evidence>
<dbReference type="PROSITE" id="PS51741">
    <property type="entry name" value="F_BAR"/>
    <property type="match status" value="1"/>
</dbReference>
<dbReference type="Gene3D" id="1.10.555.10">
    <property type="entry name" value="Rho GTPase activation protein"/>
    <property type="match status" value="1"/>
</dbReference>
<name>A0A8D0GPM7_SPHPU</name>
<keyword evidence="12" id="KW-1185">Reference proteome</keyword>
<dbReference type="SUPFAM" id="SSF57889">
    <property type="entry name" value="Cysteine-rich domain"/>
    <property type="match status" value="1"/>
</dbReference>
<evidence type="ECO:0000313" key="12">
    <source>
        <dbReference type="Proteomes" id="UP000694392"/>
    </source>
</evidence>
<accession>A0A8D0GPM7</accession>
<dbReference type="Proteomes" id="UP000694392">
    <property type="component" value="Unplaced"/>
</dbReference>
<dbReference type="PROSITE" id="PS00479">
    <property type="entry name" value="ZF_DAG_PE_1"/>
    <property type="match status" value="1"/>
</dbReference>
<reference evidence="11" key="2">
    <citation type="submission" date="2025-09" db="UniProtKB">
        <authorList>
            <consortium name="Ensembl"/>
        </authorList>
    </citation>
    <scope>IDENTIFICATION</scope>
</reference>
<dbReference type="Pfam" id="PF00620">
    <property type="entry name" value="RhoGAP"/>
    <property type="match status" value="1"/>
</dbReference>
<dbReference type="Pfam" id="PF00130">
    <property type="entry name" value="C1_1"/>
    <property type="match status" value="1"/>
</dbReference>
<evidence type="ECO:0000313" key="11">
    <source>
        <dbReference type="Ensembl" id="ENSSPUP00000009347.1"/>
    </source>
</evidence>
<evidence type="ECO:0000256" key="4">
    <source>
        <dbReference type="ARBA" id="ARBA00022833"/>
    </source>
</evidence>
<sequence length="958" mass="104799">MGEPEVNGLKDQVKGPESRKRYSEIFGCLDALEISLGNATMDMFIDSTDTPETGELVPPTEENPPSDGSDCRIESGSEVLAANMTVGEADESLIRSEGGVEAALAYAKSWCKYVKELLSWIDKRLSYEVEFAKNIVKIAESGRSAVNQQSFMPLQLLYRMVMEHDIRGGYSALETAGILHQKEYYQPLCAKRNEIEKWRKEFKDQWQKQQKRMNDSLSAMRKSRLHYQQRCEDLEKAKLLSARAEEESQGAGGSANKQLEKRRRSREEAQTKAQETEATYRSCVSDANAQQQELLRVRERIITHVRKLVYQGDEVLQRVTLRMFKLQQMQAERIPAGYQDLTECCKPYRVGEKYLEFIQQLQRSELPVETYEFQEFLATGQRTPPTTGKKKNAAHHTRSSSSATAAAADFSTSSEETSGKLSTASSELSAANRSFCSDTESLGGSSESRSMDSPPSSPGRGARKLYKAASTGTVSSSEDFEDRDSAQMYESDLAEPGSDNGLSQGPFRNVSLSSAAQTHRLRKLRGPVKCRECDNFMVSGVECEECSLACHKKCLETLLISCGHKKLPARTSLFGVDFAQVPRDFPEEVPFLVVKCTAEIEARALAVQGIYRLSGAKARMEKLCQAFENGRDLVELSDHSPHDITGVLKHFLKQLSGPVLPYSLYDDFISLGKDLLRPRGSGDDAGPESAAAEPIQAMKDLLGQLPSSNYNTLRHLVAHLYRVAARYEENKMSANNLGIIFGPTLIRPACSGTGADISLACLLDSGYQAQLVEFLILSYERVFGMDELPATAAPSAEEGGSQEAEARLGDSVECDSSKGAVACLPPPSKAPATAAEPCPEGGAPCPTDSDESEPGGESEDSALGAHPRGRFSRMPVRHPRTHLLSVPSLVATVALSGSDGELCPPEQGTASRSASPGARQPRPRHFEITPKTARIVSKFQNGDESLTGGTDSDLGTPL</sequence>
<dbReference type="Ensembl" id="ENSSPUT00000009973.1">
    <property type="protein sequence ID" value="ENSSPUP00000009347.1"/>
    <property type="gene ID" value="ENSSPUG00000007271.1"/>
</dbReference>
<dbReference type="GO" id="GO:0005096">
    <property type="term" value="F:GTPase activator activity"/>
    <property type="evidence" value="ECO:0007669"/>
    <property type="project" value="UniProtKB-KW"/>
</dbReference>
<gene>
    <name evidence="11" type="primary">GMIP</name>
</gene>
<keyword evidence="2" id="KW-0479">Metal-binding</keyword>
<dbReference type="CDD" id="cd20816">
    <property type="entry name" value="C1_GMIP-like"/>
    <property type="match status" value="1"/>
</dbReference>
<feature type="compositionally biased region" description="Low complexity" evidence="7">
    <location>
        <begin position="399"/>
        <end position="416"/>
    </location>
</feature>
<dbReference type="AlphaFoldDB" id="A0A8D0GPM7"/>
<feature type="domain" description="Phorbol-ester/DAG-type" evidence="8">
    <location>
        <begin position="518"/>
        <end position="562"/>
    </location>
</feature>
<dbReference type="InterPro" id="IPR051025">
    <property type="entry name" value="RhoGAP"/>
</dbReference>
<evidence type="ECO:0000256" key="5">
    <source>
        <dbReference type="ARBA" id="ARBA00023054"/>
    </source>
</evidence>
<dbReference type="GO" id="GO:0051056">
    <property type="term" value="P:regulation of small GTPase mediated signal transduction"/>
    <property type="evidence" value="ECO:0007669"/>
    <property type="project" value="UniProtKB-ARBA"/>
</dbReference>
<dbReference type="GO" id="GO:0005654">
    <property type="term" value="C:nucleoplasm"/>
    <property type="evidence" value="ECO:0007669"/>
    <property type="project" value="Ensembl"/>
</dbReference>
<feature type="compositionally biased region" description="Low complexity" evidence="7">
    <location>
        <begin position="792"/>
        <end position="803"/>
    </location>
</feature>
<feature type="domain" description="F-BAR" evidence="10">
    <location>
        <begin position="84"/>
        <end position="353"/>
    </location>
</feature>
<dbReference type="GO" id="GO:0005829">
    <property type="term" value="C:cytosol"/>
    <property type="evidence" value="ECO:0007669"/>
    <property type="project" value="Ensembl"/>
</dbReference>
<dbReference type="SMART" id="SM00055">
    <property type="entry name" value="FCH"/>
    <property type="match status" value="1"/>
</dbReference>
<evidence type="ECO:0000259" key="9">
    <source>
        <dbReference type="PROSITE" id="PS50238"/>
    </source>
</evidence>
<evidence type="ECO:0000256" key="3">
    <source>
        <dbReference type="ARBA" id="ARBA00022771"/>
    </source>
</evidence>
<dbReference type="SMART" id="SM00109">
    <property type="entry name" value="C1"/>
    <property type="match status" value="1"/>
</dbReference>
<dbReference type="InterPro" id="IPR008936">
    <property type="entry name" value="Rho_GTPase_activation_prot"/>
</dbReference>
<feature type="compositionally biased region" description="Polar residues" evidence="7">
    <location>
        <begin position="938"/>
        <end position="950"/>
    </location>
</feature>
<dbReference type="PROSITE" id="PS50081">
    <property type="entry name" value="ZF_DAG_PE_2"/>
    <property type="match status" value="1"/>
</dbReference>
<dbReference type="OMA" id="PVKYYRH"/>
<dbReference type="InterPro" id="IPR046349">
    <property type="entry name" value="C1-like_sf"/>
</dbReference>